<dbReference type="EMBL" id="GGEC01093705">
    <property type="protein sequence ID" value="MBX74189.1"/>
    <property type="molecule type" value="Transcribed_RNA"/>
</dbReference>
<sequence>MSHGGHRESDHHDQSIVLTHIFIDSPTNNVPPSCSHGHHHQMSH</sequence>
<evidence type="ECO:0000313" key="2">
    <source>
        <dbReference type="EMBL" id="MBX74189.1"/>
    </source>
</evidence>
<dbReference type="AlphaFoldDB" id="A0A2P2R4J1"/>
<accession>A0A2P2R4J1</accession>
<reference evidence="2" key="1">
    <citation type="submission" date="2018-02" db="EMBL/GenBank/DDBJ databases">
        <title>Rhizophora mucronata_Transcriptome.</title>
        <authorList>
            <person name="Meera S.P."/>
            <person name="Sreeshan A."/>
            <person name="Augustine A."/>
        </authorList>
    </citation>
    <scope>NUCLEOTIDE SEQUENCE</scope>
    <source>
        <tissue evidence="2">Leaf</tissue>
    </source>
</reference>
<name>A0A2P2R4J1_RHIMU</name>
<proteinExistence type="predicted"/>
<evidence type="ECO:0000256" key="1">
    <source>
        <dbReference type="SAM" id="MobiDB-lite"/>
    </source>
</evidence>
<organism evidence="2">
    <name type="scientific">Rhizophora mucronata</name>
    <name type="common">Asiatic mangrove</name>
    <dbReference type="NCBI Taxonomy" id="61149"/>
    <lineage>
        <taxon>Eukaryota</taxon>
        <taxon>Viridiplantae</taxon>
        <taxon>Streptophyta</taxon>
        <taxon>Embryophyta</taxon>
        <taxon>Tracheophyta</taxon>
        <taxon>Spermatophyta</taxon>
        <taxon>Magnoliopsida</taxon>
        <taxon>eudicotyledons</taxon>
        <taxon>Gunneridae</taxon>
        <taxon>Pentapetalae</taxon>
        <taxon>rosids</taxon>
        <taxon>fabids</taxon>
        <taxon>Malpighiales</taxon>
        <taxon>Rhizophoraceae</taxon>
        <taxon>Rhizophora</taxon>
    </lineage>
</organism>
<protein>
    <submittedName>
        <fullName evidence="2">Uncharacterized protein</fullName>
    </submittedName>
</protein>
<feature type="region of interest" description="Disordered" evidence="1">
    <location>
        <begin position="23"/>
        <end position="44"/>
    </location>
</feature>